<keyword evidence="1" id="KW-0812">Transmembrane</keyword>
<name>A0AAE4Z861_9BACT</name>
<organism evidence="2 3">
    <name type="scientific">Candidatus Kutchimonas denitrificans</name>
    <dbReference type="NCBI Taxonomy" id="3056748"/>
    <lineage>
        <taxon>Bacteria</taxon>
        <taxon>Pseudomonadati</taxon>
        <taxon>Gemmatimonadota</taxon>
        <taxon>Gemmatimonadia</taxon>
        <taxon>Candidatus Palauibacterales</taxon>
        <taxon>Candidatus Palauibacteraceae</taxon>
        <taxon>Candidatus Kutchimonas</taxon>
    </lineage>
</organism>
<dbReference type="InterPro" id="IPR041916">
    <property type="entry name" value="Anti_sigma_zinc_sf"/>
</dbReference>
<sequence>MKEWTTEGHLSELALEMWAADEAETHETGAIRSHLEACQACRARETEWRRLFHALASLEAVEPSPSFDDAVMANLRLPAEDEVQAAAWLPQLTRRLRPVALGAAAIWTAAVLVGTAWVQTRLDVSLTALLTGFLAYVRQLTLEALIEVAALLQLSGLGEVFNQASQLSGAGVLVAVALMTSISGLALWTLYRVAGTTTTSRKHANA</sequence>
<evidence type="ECO:0000313" key="2">
    <source>
        <dbReference type="EMBL" id="NIR75594.1"/>
    </source>
</evidence>
<gene>
    <name evidence="2" type="ORF">GWO12_10875</name>
</gene>
<evidence type="ECO:0008006" key="4">
    <source>
        <dbReference type="Google" id="ProtNLM"/>
    </source>
</evidence>
<evidence type="ECO:0000313" key="3">
    <source>
        <dbReference type="Proteomes" id="UP000702544"/>
    </source>
</evidence>
<dbReference type="AlphaFoldDB" id="A0AAE4Z861"/>
<keyword evidence="1" id="KW-1133">Transmembrane helix</keyword>
<feature type="transmembrane region" description="Helical" evidence="1">
    <location>
        <begin position="167"/>
        <end position="191"/>
    </location>
</feature>
<dbReference type="Proteomes" id="UP000702544">
    <property type="component" value="Unassembled WGS sequence"/>
</dbReference>
<feature type="transmembrane region" description="Helical" evidence="1">
    <location>
        <begin position="99"/>
        <end position="118"/>
    </location>
</feature>
<protein>
    <recommendedName>
        <fullName evidence="4">Zinc-finger domain-containing protein</fullName>
    </recommendedName>
</protein>
<comment type="caution">
    <text evidence="2">The sequence shown here is derived from an EMBL/GenBank/DDBJ whole genome shotgun (WGS) entry which is preliminary data.</text>
</comment>
<dbReference type="Gene3D" id="1.10.10.1320">
    <property type="entry name" value="Anti-sigma factor, zinc-finger domain"/>
    <property type="match status" value="1"/>
</dbReference>
<evidence type="ECO:0000256" key="1">
    <source>
        <dbReference type="SAM" id="Phobius"/>
    </source>
</evidence>
<reference evidence="2 3" key="1">
    <citation type="submission" date="2020-01" db="EMBL/GenBank/DDBJ databases">
        <title>Genomes assembled from Gulf of Kutch pelagic sediment metagenomes.</title>
        <authorList>
            <person name="Chandrashekar M."/>
            <person name="Mahajan M.S."/>
            <person name="Dave K.J."/>
            <person name="Vatsa P."/>
            <person name="Nathani N.M."/>
        </authorList>
    </citation>
    <scope>NUCLEOTIDE SEQUENCE [LARGE SCALE GENOMIC DNA]</scope>
    <source>
        <strain evidence="2">KS3-K002</strain>
    </source>
</reference>
<keyword evidence="1" id="KW-0472">Membrane</keyword>
<dbReference type="EMBL" id="JAACAK010000083">
    <property type="protein sequence ID" value="NIR75594.1"/>
    <property type="molecule type" value="Genomic_DNA"/>
</dbReference>
<proteinExistence type="predicted"/>
<accession>A0AAE4Z861</accession>